<reference evidence="13 14" key="2">
    <citation type="submission" date="2016-10" db="EMBL/GenBank/DDBJ databases">
        <authorList>
            <person name="Varghese N."/>
            <person name="Submissions S."/>
        </authorList>
    </citation>
    <scope>NUCLEOTIDE SEQUENCE [LARGE SCALE GENOMIC DNA]</scope>
    <source>
        <strain evidence="14">ATCC 20501</strain>
        <strain evidence="12 13">CGMCC 4.3529</strain>
    </source>
</reference>
<keyword evidence="2 10" id="KW-1003">Cell membrane</keyword>
<comment type="function">
    <text evidence="9 10">Fluoride-specific ion channel. Important for reducing fluoride concentration in the cell, thus reducing its toxicity.</text>
</comment>
<evidence type="ECO:0000256" key="9">
    <source>
        <dbReference type="ARBA" id="ARBA00049940"/>
    </source>
</evidence>
<comment type="activity regulation">
    <text evidence="10">Na(+) is not transported, but it plays an essential structural role and its presence is essential for fluoride channel function.</text>
</comment>
<dbReference type="Pfam" id="PF02537">
    <property type="entry name" value="CRCB"/>
    <property type="match status" value="1"/>
</dbReference>
<feature type="transmembrane region" description="Helical" evidence="10">
    <location>
        <begin position="95"/>
        <end position="123"/>
    </location>
</feature>
<reference evidence="11" key="1">
    <citation type="submission" date="2016-10" db="EMBL/GenBank/DDBJ databases">
        <authorList>
            <person name="de Groot N.N."/>
        </authorList>
    </citation>
    <scope>NUCLEOTIDE SEQUENCE [LARGE SCALE GENOMIC DNA]</scope>
    <source>
        <strain evidence="11">ATCC 20501</strain>
    </source>
</reference>
<name>A0A1H6EG90_9PSEU</name>
<dbReference type="PANTHER" id="PTHR28259">
    <property type="entry name" value="FLUORIDE EXPORT PROTEIN 1-RELATED"/>
    <property type="match status" value="1"/>
</dbReference>
<dbReference type="GO" id="GO:0140114">
    <property type="term" value="P:cellular detoxification of fluoride"/>
    <property type="evidence" value="ECO:0007669"/>
    <property type="project" value="UniProtKB-UniRule"/>
</dbReference>
<evidence type="ECO:0000313" key="14">
    <source>
        <dbReference type="Proteomes" id="UP000236729"/>
    </source>
</evidence>
<feature type="transmembrane region" description="Helical" evidence="10">
    <location>
        <begin position="37"/>
        <end position="58"/>
    </location>
</feature>
<sequence>MTFALVAIGGALGACLRFLTDRWVQARHDTGFPWGTLTVNAVGSLILGVLTGAALFGLESPELQALVGVGFCGALTTFSTFGYESVRLLADGARLYAVLNVLGTVLAGIGSGVVGVVLAAAVLA</sequence>
<accession>A0A1I1QF24</accession>
<protein>
    <recommendedName>
        <fullName evidence="10">Fluoride-specific ion channel FluC</fullName>
    </recommendedName>
</protein>
<comment type="similarity">
    <text evidence="7 10">Belongs to the fluoride channel Fluc/FEX (TC 1.A.43) family.</text>
</comment>
<dbReference type="InterPro" id="IPR003691">
    <property type="entry name" value="FluC"/>
</dbReference>
<keyword evidence="4 10" id="KW-1133">Transmembrane helix</keyword>
<dbReference type="HAMAP" id="MF_00454">
    <property type="entry name" value="FluC"/>
    <property type="match status" value="1"/>
</dbReference>
<dbReference type="SMR" id="A0A1H6EG90"/>
<proteinExistence type="inferred from homology"/>
<dbReference type="GO" id="GO:0062054">
    <property type="term" value="F:fluoride channel activity"/>
    <property type="evidence" value="ECO:0007669"/>
    <property type="project" value="UniProtKB-UniRule"/>
</dbReference>
<dbReference type="Proteomes" id="UP000199690">
    <property type="component" value="Unassembled WGS sequence"/>
</dbReference>
<organism evidence="11 14">
    <name type="scientific">Saccharopolyspora kobensis</name>
    <dbReference type="NCBI Taxonomy" id="146035"/>
    <lineage>
        <taxon>Bacteria</taxon>
        <taxon>Bacillati</taxon>
        <taxon>Actinomycetota</taxon>
        <taxon>Actinomycetes</taxon>
        <taxon>Pseudonocardiales</taxon>
        <taxon>Pseudonocardiaceae</taxon>
        <taxon>Saccharopolyspora</taxon>
    </lineage>
</organism>
<dbReference type="NCBIfam" id="TIGR00494">
    <property type="entry name" value="crcB"/>
    <property type="match status" value="1"/>
</dbReference>
<feature type="binding site" evidence="10">
    <location>
        <position position="73"/>
    </location>
    <ligand>
        <name>Na(+)</name>
        <dbReference type="ChEBI" id="CHEBI:29101"/>
        <note>structural</note>
    </ligand>
</feature>
<dbReference type="GO" id="GO:0005886">
    <property type="term" value="C:plasma membrane"/>
    <property type="evidence" value="ECO:0007669"/>
    <property type="project" value="UniProtKB-SubCell"/>
</dbReference>
<keyword evidence="10" id="KW-0813">Transport</keyword>
<evidence type="ECO:0000256" key="1">
    <source>
        <dbReference type="ARBA" id="ARBA00004651"/>
    </source>
</evidence>
<keyword evidence="10" id="KW-0479">Metal-binding</keyword>
<evidence type="ECO:0000256" key="2">
    <source>
        <dbReference type="ARBA" id="ARBA00022475"/>
    </source>
</evidence>
<dbReference type="EMBL" id="FOME01000003">
    <property type="protein sequence ID" value="SFD20686.1"/>
    <property type="molecule type" value="Genomic_DNA"/>
</dbReference>
<evidence type="ECO:0000313" key="12">
    <source>
        <dbReference type="EMBL" id="SFD20686.1"/>
    </source>
</evidence>
<comment type="subcellular location">
    <subcellularLocation>
        <location evidence="1 10">Cell membrane</location>
        <topology evidence="1 10">Multi-pass membrane protein</topology>
    </subcellularLocation>
</comment>
<keyword evidence="10" id="KW-0915">Sodium</keyword>
<feature type="transmembrane region" description="Helical" evidence="10">
    <location>
        <begin position="65"/>
        <end position="83"/>
    </location>
</feature>
<dbReference type="GO" id="GO:0046872">
    <property type="term" value="F:metal ion binding"/>
    <property type="evidence" value="ECO:0007669"/>
    <property type="project" value="UniProtKB-KW"/>
</dbReference>
<evidence type="ECO:0000256" key="3">
    <source>
        <dbReference type="ARBA" id="ARBA00022692"/>
    </source>
</evidence>
<keyword evidence="6 10" id="KW-0407">Ion channel</keyword>
<evidence type="ECO:0000256" key="10">
    <source>
        <dbReference type="HAMAP-Rule" id="MF_00454"/>
    </source>
</evidence>
<evidence type="ECO:0000256" key="4">
    <source>
        <dbReference type="ARBA" id="ARBA00022989"/>
    </source>
</evidence>
<keyword evidence="10" id="KW-0406">Ion transport</keyword>
<evidence type="ECO:0000313" key="13">
    <source>
        <dbReference type="Proteomes" id="UP000199690"/>
    </source>
</evidence>
<keyword evidence="5 10" id="KW-0472">Membrane</keyword>
<keyword evidence="13" id="KW-1185">Reference proteome</keyword>
<evidence type="ECO:0000313" key="11">
    <source>
        <dbReference type="EMBL" id="SEG96291.1"/>
    </source>
</evidence>
<dbReference type="AlphaFoldDB" id="A0A1H6EG90"/>
<feature type="binding site" evidence="10">
    <location>
        <position position="76"/>
    </location>
    <ligand>
        <name>Na(+)</name>
        <dbReference type="ChEBI" id="CHEBI:29101"/>
        <note>structural</note>
    </ligand>
</feature>
<dbReference type="EMBL" id="FNVB01000011">
    <property type="protein sequence ID" value="SEG96291.1"/>
    <property type="molecule type" value="Genomic_DNA"/>
</dbReference>
<evidence type="ECO:0000256" key="6">
    <source>
        <dbReference type="ARBA" id="ARBA00023303"/>
    </source>
</evidence>
<comment type="catalytic activity">
    <reaction evidence="8">
        <text>fluoride(in) = fluoride(out)</text>
        <dbReference type="Rhea" id="RHEA:76159"/>
        <dbReference type="ChEBI" id="CHEBI:17051"/>
    </reaction>
    <physiologicalReaction direction="left-to-right" evidence="8">
        <dbReference type="Rhea" id="RHEA:76160"/>
    </physiologicalReaction>
</comment>
<dbReference type="PANTHER" id="PTHR28259:SF1">
    <property type="entry name" value="FLUORIDE EXPORT PROTEIN 1-RELATED"/>
    <property type="match status" value="1"/>
</dbReference>
<evidence type="ECO:0000256" key="7">
    <source>
        <dbReference type="ARBA" id="ARBA00035120"/>
    </source>
</evidence>
<dbReference type="Proteomes" id="UP000236729">
    <property type="component" value="Unassembled WGS sequence"/>
</dbReference>
<accession>A0A1H6EG90</accession>
<gene>
    <name evidence="10" type="primary">fluC</name>
    <name evidence="10" type="synonym">crcB</name>
    <name evidence="11" type="ORF">SAMN02982929_06360</name>
    <name evidence="12" type="ORF">SAMN05216506_10365</name>
</gene>
<evidence type="ECO:0000256" key="8">
    <source>
        <dbReference type="ARBA" id="ARBA00035585"/>
    </source>
</evidence>
<evidence type="ECO:0000256" key="5">
    <source>
        <dbReference type="ARBA" id="ARBA00023136"/>
    </source>
</evidence>
<dbReference type="RefSeq" id="WP_093350348.1">
    <property type="nucleotide sequence ID" value="NZ_FNVB01000011.1"/>
</dbReference>
<keyword evidence="3 10" id="KW-0812">Transmembrane</keyword>